<evidence type="ECO:0000313" key="5">
    <source>
        <dbReference type="EMBL" id="RAI03291.1"/>
    </source>
</evidence>
<dbReference type="EMBL" id="QHHQ01000001">
    <property type="protein sequence ID" value="RAI03291.1"/>
    <property type="molecule type" value="Genomic_DNA"/>
</dbReference>
<dbReference type="GO" id="GO:0003700">
    <property type="term" value="F:DNA-binding transcription factor activity"/>
    <property type="evidence" value="ECO:0007669"/>
    <property type="project" value="InterPro"/>
</dbReference>
<dbReference type="SUPFAM" id="SSF46785">
    <property type="entry name" value="Winged helix' DNA-binding domain"/>
    <property type="match status" value="1"/>
</dbReference>
<dbReference type="GO" id="GO:0003677">
    <property type="term" value="F:DNA binding"/>
    <property type="evidence" value="ECO:0007669"/>
    <property type="project" value="UniProtKB-KW"/>
</dbReference>
<proteinExistence type="predicted"/>
<dbReference type="Gene3D" id="1.10.10.10">
    <property type="entry name" value="Winged helix-like DNA-binding domain superfamily/Winged helix DNA-binding domain"/>
    <property type="match status" value="1"/>
</dbReference>
<dbReference type="PANTHER" id="PTHR33154:SF33">
    <property type="entry name" value="TRANSCRIPTIONAL REPRESSOR SDPR"/>
    <property type="match status" value="1"/>
</dbReference>
<evidence type="ECO:0000313" key="6">
    <source>
        <dbReference type="Proteomes" id="UP000249590"/>
    </source>
</evidence>
<dbReference type="InterPro" id="IPR001845">
    <property type="entry name" value="HTH_ArsR_DNA-bd_dom"/>
</dbReference>
<evidence type="ECO:0000256" key="1">
    <source>
        <dbReference type="ARBA" id="ARBA00023015"/>
    </source>
</evidence>
<dbReference type="OrthoDB" id="9790747at2"/>
<dbReference type="PANTHER" id="PTHR33154">
    <property type="entry name" value="TRANSCRIPTIONAL REGULATOR, ARSR FAMILY"/>
    <property type="match status" value="1"/>
</dbReference>
<dbReference type="InterPro" id="IPR051081">
    <property type="entry name" value="HTH_MetalResp_TranReg"/>
</dbReference>
<dbReference type="AlphaFoldDB" id="A0A8B2NWS2"/>
<dbReference type="Proteomes" id="UP000249590">
    <property type="component" value="Unassembled WGS sequence"/>
</dbReference>
<organism evidence="5 6">
    <name type="scientific">Acuticoccus sediminis</name>
    <dbReference type="NCBI Taxonomy" id="2184697"/>
    <lineage>
        <taxon>Bacteria</taxon>
        <taxon>Pseudomonadati</taxon>
        <taxon>Pseudomonadota</taxon>
        <taxon>Alphaproteobacteria</taxon>
        <taxon>Hyphomicrobiales</taxon>
        <taxon>Amorphaceae</taxon>
        <taxon>Acuticoccus</taxon>
    </lineage>
</organism>
<keyword evidence="2" id="KW-0238">DNA-binding</keyword>
<evidence type="ECO:0000256" key="3">
    <source>
        <dbReference type="ARBA" id="ARBA00023163"/>
    </source>
</evidence>
<gene>
    <name evidence="5" type="ORF">DLJ53_01865</name>
</gene>
<comment type="caution">
    <text evidence="5">The sequence shown here is derived from an EMBL/GenBank/DDBJ whole genome shotgun (WGS) entry which is preliminary data.</text>
</comment>
<dbReference type="PROSITE" id="PS50987">
    <property type="entry name" value="HTH_ARSR_2"/>
    <property type="match status" value="1"/>
</dbReference>
<reference evidence="5 6" key="1">
    <citation type="submission" date="2018-05" db="EMBL/GenBank/DDBJ databases">
        <title>Acuticoccus sediminis sp. nov., isolated from deep-sea sediment of Indian Ocean.</title>
        <authorList>
            <person name="Liu X."/>
            <person name="Lai Q."/>
            <person name="Du Y."/>
            <person name="Sun F."/>
            <person name="Zhang X."/>
            <person name="Wang S."/>
            <person name="Shao Z."/>
        </authorList>
    </citation>
    <scope>NUCLEOTIDE SEQUENCE [LARGE SCALE GENOMIC DNA]</scope>
    <source>
        <strain evidence="5 6">PTG4-2</strain>
    </source>
</reference>
<dbReference type="InterPro" id="IPR036388">
    <property type="entry name" value="WH-like_DNA-bd_sf"/>
</dbReference>
<keyword evidence="6" id="KW-1185">Reference proteome</keyword>
<keyword evidence="3" id="KW-0804">Transcription</keyword>
<evidence type="ECO:0000256" key="2">
    <source>
        <dbReference type="ARBA" id="ARBA00023125"/>
    </source>
</evidence>
<dbReference type="InterPro" id="IPR011991">
    <property type="entry name" value="ArsR-like_HTH"/>
</dbReference>
<name>A0A8B2NWS2_9HYPH</name>
<dbReference type="CDD" id="cd00090">
    <property type="entry name" value="HTH_ARSR"/>
    <property type="match status" value="1"/>
</dbReference>
<dbReference type="NCBIfam" id="NF033788">
    <property type="entry name" value="HTH_metalloreg"/>
    <property type="match status" value="1"/>
</dbReference>
<evidence type="ECO:0000259" key="4">
    <source>
        <dbReference type="PROSITE" id="PS50987"/>
    </source>
</evidence>
<protein>
    <submittedName>
        <fullName evidence="5">Transcriptional regulator</fullName>
    </submittedName>
</protein>
<dbReference type="RefSeq" id="WP_111341832.1">
    <property type="nucleotide sequence ID" value="NZ_QHHQ01000001.1"/>
</dbReference>
<dbReference type="Pfam" id="PF12840">
    <property type="entry name" value="HTH_20"/>
    <property type="match status" value="1"/>
</dbReference>
<feature type="domain" description="HTH arsR-type" evidence="4">
    <location>
        <begin position="4"/>
        <end position="99"/>
    </location>
</feature>
<keyword evidence="1" id="KW-0805">Transcription regulation</keyword>
<accession>A0A8B2NWS2</accession>
<sequence length="113" mass="12224">MPAATTPELSGRAAKFAALGDPTRLSLVAMLSDGGPRSIVSLAEGVGLTRQGTTKHLKVMQDAGLVASRREGRETRFTLRRDALAELREHLDLVSAQWDDALDRLKAFVERPG</sequence>
<dbReference type="SMART" id="SM00418">
    <property type="entry name" value="HTH_ARSR"/>
    <property type="match status" value="1"/>
</dbReference>
<dbReference type="PRINTS" id="PR00778">
    <property type="entry name" value="HTHARSR"/>
</dbReference>
<dbReference type="InterPro" id="IPR036390">
    <property type="entry name" value="WH_DNA-bd_sf"/>
</dbReference>